<organism evidence="1 2">
    <name type="scientific">Phlebia brevispora</name>
    <dbReference type="NCBI Taxonomy" id="194682"/>
    <lineage>
        <taxon>Eukaryota</taxon>
        <taxon>Fungi</taxon>
        <taxon>Dikarya</taxon>
        <taxon>Basidiomycota</taxon>
        <taxon>Agaricomycotina</taxon>
        <taxon>Agaricomycetes</taxon>
        <taxon>Polyporales</taxon>
        <taxon>Meruliaceae</taxon>
        <taxon>Phlebia</taxon>
    </lineage>
</organism>
<reference evidence="1" key="1">
    <citation type="submission" date="2022-07" db="EMBL/GenBank/DDBJ databases">
        <title>Genome Sequence of Phlebia brevispora.</title>
        <authorList>
            <person name="Buettner E."/>
        </authorList>
    </citation>
    <scope>NUCLEOTIDE SEQUENCE</scope>
    <source>
        <strain evidence="1">MPL23</strain>
    </source>
</reference>
<protein>
    <submittedName>
        <fullName evidence="1">Uncharacterized protein</fullName>
    </submittedName>
</protein>
<dbReference type="Proteomes" id="UP001148662">
    <property type="component" value="Unassembled WGS sequence"/>
</dbReference>
<accession>A0ACC1RVZ1</accession>
<evidence type="ECO:0000313" key="2">
    <source>
        <dbReference type="Proteomes" id="UP001148662"/>
    </source>
</evidence>
<dbReference type="EMBL" id="JANHOG010002149">
    <property type="protein sequence ID" value="KAJ3526650.1"/>
    <property type="molecule type" value="Genomic_DNA"/>
</dbReference>
<sequence>MYIPPVLLVIISIFLMAFTCSGCAQDFPSEHALAGHRPFCTKISASFGALLKRKRDAKIAQQDRRTRRRLNEVAAGQESNATLQIEPGGPLEEAPEPGPSSRQPARAYVEAMASGRHPRVHRAPKRIQDFLPSSLTSVHGLPTYLTRPPSPSPPPTSIQDNVPLPIPAEPEPTVPRYVPTKPNAFGLFRSYLEAPSHDPEAAQSLDDACDAPTFATAKQTSTPPWWSVFGRTKESVEKLAERRFAPFLNASTYYLMSWFYSGSSAKSLLELDRLIYEVLFKEDFNIPDLHGFSAIRESQRLDEWIDEESQNSEFPVNDGWHQSSVKISVPCERVEHTTEDAAPVFEVPNVFFRRLIDIIKTTLSSDLAQTFHLKPFKLWYRHPEQPPDSPAERAYSELFNSEAMNKEYESIKAQPSPPGPQIETVIAAIMLWSDSTHLAQFGSASLWPIYAFFGNQSKYVRCKPNAFAAHHLAYIPSLPDTFQDWYRKVYNKAASASVLTHCKRELMQAIWLLLLDEEFMHAYEHGVVIMFADGIERRVFPRIFTYSADYPEKVVLATIRYLAKCPCPRCLVSKAQIPEMGTKLDTRRRHRLAREDDENRRRTIDRTRSWIYMNGDPITNTWVDRLLSPASWVPTRNAFSVRLSQFGFNFHKMLVVDLLHEFELGVWKATFTHLMRILQALGPLCIQQLNERYRLVPTFGRSTIRRFTSNTSAMKKLAARDWEDMLQVAIPVFEGLLDEPYNSIVLDMLFIMATWHGLAKLRMHSDTTLKIFTRTTSDLGTILRRFSNKVCPFFATRELPGEIATRSRRAAAEAAKKSRTTAATPAAVQAAQAGRRQPAKGKAKTSATSGPLTPAPPVDTAAVPTTSVESSSSSGALQPSSAQPASSRAVDMRPHTKTFTLSTYKFHALGDYPSIITQFGTTDNYSTQTGELEHRRVKRFYGRTNRNKYTRQITKQHMREEVLRRIRRRHAKDAKGEETTPSGVHSTRRKTRLPNAAASLAFDDTDPLPYTPPDKHYHVSESNRYHEDLMRWLAQNRDDPAVKNFESRLKDHLLARLTEISDTEEPEFTDNDRQNLVIVNDRLYRHKVIRINYTTYDLRRAQDSLNPRTHADIMVRSQEDQDGSNAHPYWYARIVGIFHLYVQDFRETAKTSEPQRMDVLWVRWFGRDMTAPGGFRARRLYRIGFVSDDDPDAFGFILPDEVIRGVHLIPAFKHGSTDEYLPPSMVRPESDDDEDWVYYYVNIFVDRDMIMRFLGGGIGHRLLKFLEHLVGADETPGTPEGDEDAAEDEVEVINIAPGLEDVERERERWSDPEKTEELTRAAAQSEEQEQEGEDDYG</sequence>
<evidence type="ECO:0000313" key="1">
    <source>
        <dbReference type="EMBL" id="KAJ3526650.1"/>
    </source>
</evidence>
<keyword evidence="2" id="KW-1185">Reference proteome</keyword>
<name>A0ACC1RVZ1_9APHY</name>
<gene>
    <name evidence="1" type="ORF">NM688_g8235</name>
</gene>
<proteinExistence type="predicted"/>
<comment type="caution">
    <text evidence="1">The sequence shown here is derived from an EMBL/GenBank/DDBJ whole genome shotgun (WGS) entry which is preliminary data.</text>
</comment>